<keyword evidence="7" id="KW-1185">Reference proteome</keyword>
<protein>
    <submittedName>
        <fullName evidence="6">23S rRNA (Guanosine(2251)-2'-O)-methyltransferase RlmB</fullName>
    </submittedName>
</protein>
<organism evidence="6 7">
    <name type="scientific">Leifsonia tongyongensis</name>
    <dbReference type="NCBI Taxonomy" id="1268043"/>
    <lineage>
        <taxon>Bacteria</taxon>
        <taxon>Bacillati</taxon>
        <taxon>Actinomycetota</taxon>
        <taxon>Actinomycetes</taxon>
        <taxon>Micrococcales</taxon>
        <taxon>Microbacteriaceae</taxon>
        <taxon>Leifsonia</taxon>
    </lineage>
</organism>
<dbReference type="Gene3D" id="3.30.1330.30">
    <property type="match status" value="1"/>
</dbReference>
<accession>A0A6L9XSE7</accession>
<proteinExistence type="inferred from homology"/>
<evidence type="ECO:0000313" key="6">
    <source>
        <dbReference type="EMBL" id="NEN04323.1"/>
    </source>
</evidence>
<dbReference type="InterPro" id="IPR029026">
    <property type="entry name" value="tRNA_m1G_MTases_N"/>
</dbReference>
<feature type="domain" description="RNA 2-O ribose methyltransferase substrate binding" evidence="5">
    <location>
        <begin position="96"/>
        <end position="173"/>
    </location>
</feature>
<dbReference type="SUPFAM" id="SSF55315">
    <property type="entry name" value="L30e-like"/>
    <property type="match status" value="1"/>
</dbReference>
<dbReference type="NCBIfam" id="TIGR00186">
    <property type="entry name" value="rRNA_methyl_3"/>
    <property type="match status" value="1"/>
</dbReference>
<dbReference type="AlphaFoldDB" id="A0A6L9XSE7"/>
<evidence type="ECO:0000256" key="1">
    <source>
        <dbReference type="ARBA" id="ARBA00007228"/>
    </source>
</evidence>
<evidence type="ECO:0000256" key="4">
    <source>
        <dbReference type="SAM" id="MobiDB-lite"/>
    </source>
</evidence>
<feature type="compositionally biased region" description="Low complexity" evidence="4">
    <location>
        <begin position="73"/>
        <end position="83"/>
    </location>
</feature>
<dbReference type="PANTHER" id="PTHR46429">
    <property type="entry name" value="23S RRNA (GUANOSINE-2'-O-)-METHYLTRANSFERASE RLMB"/>
    <property type="match status" value="1"/>
</dbReference>
<dbReference type="GO" id="GO:0008173">
    <property type="term" value="F:RNA methyltransferase activity"/>
    <property type="evidence" value="ECO:0007669"/>
    <property type="project" value="InterPro"/>
</dbReference>
<dbReference type="InterPro" id="IPR013123">
    <property type="entry name" value="SpoU_subst-bd"/>
</dbReference>
<evidence type="ECO:0000256" key="3">
    <source>
        <dbReference type="ARBA" id="ARBA00022679"/>
    </source>
</evidence>
<keyword evidence="2 6" id="KW-0489">Methyltransferase</keyword>
<sequence>MKNSGGKPRAGAVRKARRGPQVGSGGQGRQALEGKGPTPKAEDRPYHPAGKAKAAKERYAAAGGRGKPGQQTRGGRTETAPRTATRRPKAADESEVVTGRNSVLEALRAKIPTSTLYVASRIEVDDRVKEILSIATGRGIPILEIMRPELDRIAGRDSVHQGVALKVPPYEYAHPMELLDLTISRGQKPLFVALDGITDPRNLGAIIRSTAAFGGQAVIVPQRRSVGMTAAAWKTSAGAAARTPVAMASNLTQTLKALKDRGVFVLGLDGGGDVSLPGLELADRPVVIVVGSEGKGLSRLVTETCDAIVSIPISDATESLNAGIAASVTLYEISKLRAKK</sequence>
<dbReference type="Pfam" id="PF08032">
    <property type="entry name" value="SpoU_sub_bind"/>
    <property type="match status" value="1"/>
</dbReference>
<evidence type="ECO:0000313" key="7">
    <source>
        <dbReference type="Proteomes" id="UP000474967"/>
    </source>
</evidence>
<dbReference type="SMART" id="SM00967">
    <property type="entry name" value="SpoU_sub_bind"/>
    <property type="match status" value="1"/>
</dbReference>
<name>A0A6L9XSE7_9MICO</name>
<dbReference type="Proteomes" id="UP000474967">
    <property type="component" value="Unassembled WGS sequence"/>
</dbReference>
<comment type="similarity">
    <text evidence="1">Belongs to the class IV-like SAM-binding methyltransferase superfamily. RNA methyltransferase TrmH family.</text>
</comment>
<reference evidence="6 7" key="1">
    <citation type="journal article" date="2014" name="J. Microbiol.">
        <title>Diaminobutyricibacter tongyongensis gen. nov., sp. nov. and Homoserinibacter gongjuensis gen. nov., sp. nov. belong to the family Microbacteriaceae.</title>
        <authorList>
            <person name="Kim S.J."/>
            <person name="Ahn J.H."/>
            <person name="Weon H.Y."/>
            <person name="Hamada M."/>
            <person name="Suzuki K."/>
            <person name="Kwon S.W."/>
        </authorList>
    </citation>
    <scope>NUCLEOTIDE SEQUENCE [LARGE SCALE GENOMIC DNA]</scope>
    <source>
        <strain evidence="6 7">NBRC 108724</strain>
    </source>
</reference>
<evidence type="ECO:0000259" key="5">
    <source>
        <dbReference type="SMART" id="SM00967"/>
    </source>
</evidence>
<dbReference type="PANTHER" id="PTHR46429:SF1">
    <property type="entry name" value="23S RRNA (GUANOSINE-2'-O-)-METHYLTRANSFERASE RLMB"/>
    <property type="match status" value="1"/>
</dbReference>
<dbReference type="CDD" id="cd18103">
    <property type="entry name" value="SpoU-like_RlmB"/>
    <property type="match status" value="1"/>
</dbReference>
<dbReference type="EMBL" id="JAAGWY010000001">
    <property type="protein sequence ID" value="NEN04323.1"/>
    <property type="molecule type" value="Genomic_DNA"/>
</dbReference>
<dbReference type="Gene3D" id="3.40.1280.10">
    <property type="match status" value="1"/>
</dbReference>
<dbReference type="GO" id="GO:0005829">
    <property type="term" value="C:cytosol"/>
    <property type="evidence" value="ECO:0007669"/>
    <property type="project" value="TreeGrafter"/>
</dbReference>
<dbReference type="InterPro" id="IPR029028">
    <property type="entry name" value="Alpha/beta_knot_MTases"/>
</dbReference>
<dbReference type="GO" id="GO:0003723">
    <property type="term" value="F:RNA binding"/>
    <property type="evidence" value="ECO:0007669"/>
    <property type="project" value="InterPro"/>
</dbReference>
<dbReference type="GO" id="GO:0032259">
    <property type="term" value="P:methylation"/>
    <property type="evidence" value="ECO:0007669"/>
    <property type="project" value="UniProtKB-KW"/>
</dbReference>
<dbReference type="InterPro" id="IPR029064">
    <property type="entry name" value="Ribosomal_eL30-like_sf"/>
</dbReference>
<comment type="caution">
    <text evidence="6">The sequence shown here is derived from an EMBL/GenBank/DDBJ whole genome shotgun (WGS) entry which is preliminary data.</text>
</comment>
<dbReference type="RefSeq" id="WP_163287468.1">
    <property type="nucleotide sequence ID" value="NZ_JAAGWY010000001.1"/>
</dbReference>
<gene>
    <name evidence="6" type="primary">rlmB</name>
    <name evidence="6" type="ORF">G3T36_00410</name>
</gene>
<dbReference type="SUPFAM" id="SSF75217">
    <property type="entry name" value="alpha/beta knot"/>
    <property type="match status" value="1"/>
</dbReference>
<dbReference type="GO" id="GO:0006396">
    <property type="term" value="P:RNA processing"/>
    <property type="evidence" value="ECO:0007669"/>
    <property type="project" value="InterPro"/>
</dbReference>
<dbReference type="InterPro" id="IPR001537">
    <property type="entry name" value="SpoU_MeTrfase"/>
</dbReference>
<feature type="region of interest" description="Disordered" evidence="4">
    <location>
        <begin position="1"/>
        <end position="98"/>
    </location>
</feature>
<dbReference type="InterPro" id="IPR004441">
    <property type="entry name" value="rRNA_MeTrfase_TrmH"/>
</dbReference>
<dbReference type="Pfam" id="PF00588">
    <property type="entry name" value="SpoU_methylase"/>
    <property type="match status" value="1"/>
</dbReference>
<evidence type="ECO:0000256" key="2">
    <source>
        <dbReference type="ARBA" id="ARBA00022603"/>
    </source>
</evidence>
<keyword evidence="3 6" id="KW-0808">Transferase</keyword>